<dbReference type="InterPro" id="IPR000914">
    <property type="entry name" value="SBP_5_dom"/>
</dbReference>
<evidence type="ECO:0000256" key="3">
    <source>
        <dbReference type="ARBA" id="ARBA00022448"/>
    </source>
</evidence>
<dbReference type="Gene3D" id="3.10.105.10">
    <property type="entry name" value="Dipeptide-binding Protein, Domain 3"/>
    <property type="match status" value="1"/>
</dbReference>
<keyword evidence="4 5" id="KW-0732">Signal</keyword>
<dbReference type="PANTHER" id="PTHR30290:SF9">
    <property type="entry name" value="OLIGOPEPTIDE-BINDING PROTEIN APPA"/>
    <property type="match status" value="1"/>
</dbReference>
<feature type="domain" description="Solute-binding protein family 5" evidence="6">
    <location>
        <begin position="70"/>
        <end position="420"/>
    </location>
</feature>
<protein>
    <submittedName>
        <fullName evidence="7">ABC transporter substrate-binding protein</fullName>
    </submittedName>
</protein>
<feature type="chain" id="PRO_5021938642" evidence="5">
    <location>
        <begin position="25"/>
        <end position="500"/>
    </location>
</feature>
<comment type="subcellular location">
    <subcellularLocation>
        <location evidence="1">Periplasm</location>
    </subcellularLocation>
</comment>
<evidence type="ECO:0000313" key="7">
    <source>
        <dbReference type="EMBL" id="GEP53626.1"/>
    </source>
</evidence>
<organism evidence="7 8">
    <name type="scientific">Reyranella soli</name>
    <dbReference type="NCBI Taxonomy" id="1230389"/>
    <lineage>
        <taxon>Bacteria</taxon>
        <taxon>Pseudomonadati</taxon>
        <taxon>Pseudomonadota</taxon>
        <taxon>Alphaproteobacteria</taxon>
        <taxon>Hyphomicrobiales</taxon>
        <taxon>Reyranellaceae</taxon>
        <taxon>Reyranella</taxon>
    </lineage>
</organism>
<dbReference type="InterPro" id="IPR030678">
    <property type="entry name" value="Peptide/Ni-bd"/>
</dbReference>
<dbReference type="AlphaFoldDB" id="A0A512N3R5"/>
<dbReference type="Gene3D" id="3.40.190.10">
    <property type="entry name" value="Periplasmic binding protein-like II"/>
    <property type="match status" value="1"/>
</dbReference>
<dbReference type="InterPro" id="IPR039424">
    <property type="entry name" value="SBP_5"/>
</dbReference>
<dbReference type="Pfam" id="PF00496">
    <property type="entry name" value="SBP_bac_5"/>
    <property type="match status" value="1"/>
</dbReference>
<feature type="signal peptide" evidence="5">
    <location>
        <begin position="1"/>
        <end position="24"/>
    </location>
</feature>
<dbReference type="PIRSF" id="PIRSF002741">
    <property type="entry name" value="MppA"/>
    <property type="match status" value="1"/>
</dbReference>
<evidence type="ECO:0000313" key="8">
    <source>
        <dbReference type="Proteomes" id="UP000321058"/>
    </source>
</evidence>
<dbReference type="EMBL" id="BKAJ01000013">
    <property type="protein sequence ID" value="GEP53626.1"/>
    <property type="molecule type" value="Genomic_DNA"/>
</dbReference>
<evidence type="ECO:0000256" key="5">
    <source>
        <dbReference type="SAM" id="SignalP"/>
    </source>
</evidence>
<reference evidence="7 8" key="1">
    <citation type="submission" date="2019-07" db="EMBL/GenBank/DDBJ databases">
        <title>Whole genome shotgun sequence of Reyranella soli NBRC 108950.</title>
        <authorList>
            <person name="Hosoyama A."/>
            <person name="Uohara A."/>
            <person name="Ohji S."/>
            <person name="Ichikawa N."/>
        </authorList>
    </citation>
    <scope>NUCLEOTIDE SEQUENCE [LARGE SCALE GENOMIC DNA]</scope>
    <source>
        <strain evidence="7 8">NBRC 108950</strain>
    </source>
</reference>
<evidence type="ECO:0000256" key="1">
    <source>
        <dbReference type="ARBA" id="ARBA00004418"/>
    </source>
</evidence>
<comment type="similarity">
    <text evidence="2">Belongs to the bacterial solute-binding protein 5 family.</text>
</comment>
<name>A0A512N3R5_9HYPH</name>
<dbReference type="GO" id="GO:0043190">
    <property type="term" value="C:ATP-binding cassette (ABC) transporter complex"/>
    <property type="evidence" value="ECO:0007669"/>
    <property type="project" value="InterPro"/>
</dbReference>
<sequence>MRGVLRTVVATALAVAVGASSAQAQKDKDTLVVGASLFTDSIAPTGGAYITLSLCYQTWEPLVARDNDDKLVPALAEKWEAISPTHWRFFLRKGVKWHDGTPFTAADVKFTIDYVIDPKQVYARKTRIAGVTGAEVIDDYTVDIKTASPAPLLLRGLADIPIESKAHTEKVGQAEAHKKPMGTGPWKYVEWVAGDRYDLVANPDYWGGAPAMKKLRIRAIPEGATRVASLVAGETDIIEEIPVDLLPSVEKRKNLRIDAVESSVSLVHTFDTRKPPFNDVRVRLALDYAIDKQMLLKQMLGGYGSVLDGQLVTKATFGYNPNIKSRPYDPAKAKALLAEAGFPKGFENKINTLSGRYLSDVDIANAVAGMMSAVGVKTSVNIVEGGVWSQLDRTREQGPMYSVGWFSVGDADFNTVWYTEASKRNYWTSAEFDKLWLEARSTMDEAARLKAYNRMMEIMHEEVPSIFLFGLPRISGRNEKVSGWQPSRDSLLRLNKVSVK</sequence>
<evidence type="ECO:0000256" key="4">
    <source>
        <dbReference type="ARBA" id="ARBA00022729"/>
    </source>
</evidence>
<dbReference type="RefSeq" id="WP_170302829.1">
    <property type="nucleotide sequence ID" value="NZ_BKAJ01000013.1"/>
</dbReference>
<keyword evidence="3" id="KW-0813">Transport</keyword>
<evidence type="ECO:0000259" key="6">
    <source>
        <dbReference type="Pfam" id="PF00496"/>
    </source>
</evidence>
<dbReference type="PANTHER" id="PTHR30290">
    <property type="entry name" value="PERIPLASMIC BINDING COMPONENT OF ABC TRANSPORTER"/>
    <property type="match status" value="1"/>
</dbReference>
<dbReference type="Gene3D" id="3.90.76.10">
    <property type="entry name" value="Dipeptide-binding Protein, Domain 1"/>
    <property type="match status" value="1"/>
</dbReference>
<comment type="caution">
    <text evidence="7">The sequence shown here is derived from an EMBL/GenBank/DDBJ whole genome shotgun (WGS) entry which is preliminary data.</text>
</comment>
<gene>
    <name evidence="7" type="ORF">RSO01_07920</name>
</gene>
<accession>A0A512N3R5</accession>
<dbReference type="SUPFAM" id="SSF53850">
    <property type="entry name" value="Periplasmic binding protein-like II"/>
    <property type="match status" value="1"/>
</dbReference>
<dbReference type="GO" id="GO:0030288">
    <property type="term" value="C:outer membrane-bounded periplasmic space"/>
    <property type="evidence" value="ECO:0007669"/>
    <property type="project" value="UniProtKB-ARBA"/>
</dbReference>
<proteinExistence type="inferred from homology"/>
<evidence type="ECO:0000256" key="2">
    <source>
        <dbReference type="ARBA" id="ARBA00005695"/>
    </source>
</evidence>
<keyword evidence="8" id="KW-1185">Reference proteome</keyword>
<dbReference type="Proteomes" id="UP000321058">
    <property type="component" value="Unassembled WGS sequence"/>
</dbReference>
<dbReference type="GO" id="GO:1904680">
    <property type="term" value="F:peptide transmembrane transporter activity"/>
    <property type="evidence" value="ECO:0007669"/>
    <property type="project" value="TreeGrafter"/>
</dbReference>
<dbReference type="GO" id="GO:0015833">
    <property type="term" value="P:peptide transport"/>
    <property type="evidence" value="ECO:0007669"/>
    <property type="project" value="TreeGrafter"/>
</dbReference>